<organism evidence="2 3">
    <name type="scientific">Halomarina halobia</name>
    <dbReference type="NCBI Taxonomy" id="3033386"/>
    <lineage>
        <taxon>Archaea</taxon>
        <taxon>Methanobacteriati</taxon>
        <taxon>Methanobacteriota</taxon>
        <taxon>Stenosarchaea group</taxon>
        <taxon>Halobacteria</taxon>
        <taxon>Halobacteriales</taxon>
        <taxon>Natronomonadaceae</taxon>
        <taxon>Halomarina</taxon>
    </lineage>
</organism>
<dbReference type="InterPro" id="IPR008634">
    <property type="entry name" value="Gas-vesicle_GvpO"/>
</dbReference>
<gene>
    <name evidence="2" type="primary">gvpO</name>
    <name evidence="2" type="ORF">ACFQPE_01280</name>
</gene>
<dbReference type="NCBIfam" id="NF045806">
    <property type="entry name" value="GvpO_arch_Nterm"/>
    <property type="match status" value="1"/>
</dbReference>
<comment type="caution">
    <text evidence="2">The sequence shown here is derived from an EMBL/GenBank/DDBJ whole genome shotgun (WGS) entry which is preliminary data.</text>
</comment>
<feature type="compositionally biased region" description="Acidic residues" evidence="1">
    <location>
        <begin position="57"/>
        <end position="90"/>
    </location>
</feature>
<sequence length="183" mass="19684">MNDQGEQTQCLALTADGTRCARSANSDGFCYQHGPDDPTVDADDRAEEPVVVADGNGEGDEEGGENDESEAEGEEGGSEESEQSEGDESGDGTRTADVAEVRDTIRSSAADLIGYPLDGIAAIERANGGEEWSVLVEVIERRSIPDTSDIIGEYRVDLSGGGEVQSYRRVRRFRRGDTDQEQF</sequence>
<feature type="region of interest" description="Disordered" evidence="1">
    <location>
        <begin position="23"/>
        <end position="102"/>
    </location>
</feature>
<dbReference type="Proteomes" id="UP001596547">
    <property type="component" value="Unassembled WGS sequence"/>
</dbReference>
<dbReference type="Pfam" id="PF19067">
    <property type="entry name" value="DUF5763"/>
    <property type="match status" value="1"/>
</dbReference>
<protein>
    <submittedName>
        <fullName evidence="2">Gas vesicle protein GvpO, halophile-type</fullName>
    </submittedName>
</protein>
<dbReference type="AlphaFoldDB" id="A0ABD6A5C2"/>
<evidence type="ECO:0000313" key="2">
    <source>
        <dbReference type="EMBL" id="MFC7315428.1"/>
    </source>
</evidence>
<reference evidence="2 3" key="1">
    <citation type="journal article" date="2019" name="Int. J. Syst. Evol. Microbiol.">
        <title>The Global Catalogue of Microorganisms (GCM) 10K type strain sequencing project: providing services to taxonomists for standard genome sequencing and annotation.</title>
        <authorList>
            <consortium name="The Broad Institute Genomics Platform"/>
            <consortium name="The Broad Institute Genome Sequencing Center for Infectious Disease"/>
            <person name="Wu L."/>
            <person name="Ma J."/>
        </authorList>
    </citation>
    <scope>NUCLEOTIDE SEQUENCE [LARGE SCALE GENOMIC DNA]</scope>
    <source>
        <strain evidence="2 3">PSR21</strain>
    </source>
</reference>
<dbReference type="RefSeq" id="WP_276304828.1">
    <property type="nucleotide sequence ID" value="NZ_CP119992.1"/>
</dbReference>
<accession>A0ABD6A5C2</accession>
<dbReference type="InterPro" id="IPR054824">
    <property type="entry name" value="GvpO-like_N"/>
</dbReference>
<keyword evidence="3" id="KW-1185">Reference proteome</keyword>
<dbReference type="GeneID" id="79314393"/>
<dbReference type="InterPro" id="IPR043914">
    <property type="entry name" value="DUF5763"/>
</dbReference>
<dbReference type="Pfam" id="PF05800">
    <property type="entry name" value="GvpO"/>
    <property type="match status" value="1"/>
</dbReference>
<proteinExistence type="predicted"/>
<evidence type="ECO:0000313" key="3">
    <source>
        <dbReference type="Proteomes" id="UP001596547"/>
    </source>
</evidence>
<evidence type="ECO:0000256" key="1">
    <source>
        <dbReference type="SAM" id="MobiDB-lite"/>
    </source>
</evidence>
<dbReference type="EMBL" id="JBHTBF010000001">
    <property type="protein sequence ID" value="MFC7315428.1"/>
    <property type="molecule type" value="Genomic_DNA"/>
</dbReference>
<name>A0ABD6A5C2_9EURY</name>